<dbReference type="InterPro" id="IPR046883">
    <property type="entry name" value="T6SS_FHA_C"/>
</dbReference>
<organism evidence="3 4">
    <name type="scientific">Ramlibacter aurantiacus</name>
    <dbReference type="NCBI Taxonomy" id="2801330"/>
    <lineage>
        <taxon>Bacteria</taxon>
        <taxon>Pseudomonadati</taxon>
        <taxon>Pseudomonadota</taxon>
        <taxon>Betaproteobacteria</taxon>
        <taxon>Burkholderiales</taxon>
        <taxon>Comamonadaceae</taxon>
        <taxon>Ramlibacter</taxon>
    </lineage>
</organism>
<dbReference type="SUPFAM" id="SSF49879">
    <property type="entry name" value="SMAD/FHA domain"/>
    <property type="match status" value="1"/>
</dbReference>
<dbReference type="Gene3D" id="2.60.200.20">
    <property type="match status" value="1"/>
</dbReference>
<evidence type="ECO:0000313" key="3">
    <source>
        <dbReference type="EMBL" id="MBL0419624.1"/>
    </source>
</evidence>
<dbReference type="SMART" id="SM00240">
    <property type="entry name" value="FHA"/>
    <property type="match status" value="1"/>
</dbReference>
<dbReference type="RefSeq" id="WP_201682638.1">
    <property type="nucleotide sequence ID" value="NZ_JAEQNA010000001.1"/>
</dbReference>
<dbReference type="InterPro" id="IPR000253">
    <property type="entry name" value="FHA_dom"/>
</dbReference>
<keyword evidence="4" id="KW-1185">Reference proteome</keyword>
<dbReference type="PROSITE" id="PS50006">
    <property type="entry name" value="FHA_DOMAIN"/>
    <property type="match status" value="1"/>
</dbReference>
<feature type="region of interest" description="Disordered" evidence="1">
    <location>
        <begin position="133"/>
        <end position="284"/>
    </location>
</feature>
<feature type="compositionally biased region" description="Pro residues" evidence="1">
    <location>
        <begin position="137"/>
        <end position="151"/>
    </location>
</feature>
<dbReference type="InterPro" id="IPR017735">
    <property type="entry name" value="T6SS_FHA"/>
</dbReference>
<dbReference type="Proteomes" id="UP000613011">
    <property type="component" value="Unassembled WGS sequence"/>
</dbReference>
<proteinExistence type="predicted"/>
<evidence type="ECO:0000313" key="4">
    <source>
        <dbReference type="Proteomes" id="UP000613011"/>
    </source>
</evidence>
<dbReference type="NCBIfam" id="TIGR03354">
    <property type="entry name" value="VI_FHA"/>
    <property type="match status" value="1"/>
</dbReference>
<accession>A0A936ZS49</accession>
<comment type="caution">
    <text evidence="3">The sequence shown here is derived from an EMBL/GenBank/DDBJ whole genome shotgun (WGS) entry which is preliminary data.</text>
</comment>
<protein>
    <submittedName>
        <fullName evidence="3">Type VI secretion system-associated FHA domain protein TagH</fullName>
    </submittedName>
</protein>
<sequence>MPPPGKAETIVLRVESFNGSPVEGRSATFDELGGTIGRADNNQLVLPDPERSVSRLHARIVFRGTGFAIVDHGANAITHNGRAVGQGREVLLYQGDRVEIGGFVLAVSTGAGSAAPADPFRDTFADLFGSEASAAPARPPAGPGPRPPAAPAGPLIPDDWDPFASTQSPAPAPPGSLLDPAPDEESLDKLFQLGGDGAVDAGRRPPPNRSGTPPDHDSDLNAPWPTPGRPRAPAGPVLSWDQERPQAQRVAPLGGARTDPRAGHPAPTPEVAPGPERHPAPADAAAEDARLQALLDGLGLADLQPSQLDAARLRNLGLLLREATQGTVQLLQARAAFKRELRARVTMIAPRENNPLKFAADGDTALHHLLRAGSPAYMQPEAAMRDAYDDLQAHQLAVMAGMRAAVQGLLEQFSPASLEQRITQRGGLSSLLPSGRKAQLWEQFAALYGKLSQEAEDGFYDLFGSRFLEAYEAEIQQLRQRR</sequence>
<dbReference type="Pfam" id="PF20232">
    <property type="entry name" value="T6SS_FHA_C"/>
    <property type="match status" value="1"/>
</dbReference>
<gene>
    <name evidence="3" type="primary">tagH</name>
    <name evidence="3" type="ORF">JI739_04600</name>
</gene>
<name>A0A936ZS49_9BURK</name>
<evidence type="ECO:0000259" key="2">
    <source>
        <dbReference type="PROSITE" id="PS50006"/>
    </source>
</evidence>
<evidence type="ECO:0000256" key="1">
    <source>
        <dbReference type="SAM" id="MobiDB-lite"/>
    </source>
</evidence>
<dbReference type="InterPro" id="IPR008984">
    <property type="entry name" value="SMAD_FHA_dom_sf"/>
</dbReference>
<dbReference type="Pfam" id="PF00498">
    <property type="entry name" value="FHA"/>
    <property type="match status" value="1"/>
</dbReference>
<dbReference type="AlphaFoldDB" id="A0A936ZS49"/>
<reference evidence="3" key="1">
    <citation type="submission" date="2021-01" db="EMBL/GenBank/DDBJ databases">
        <title>Ramlibacter sp. strain AW1 16S ribosomal RNA gene Genome sequencing and assembly.</title>
        <authorList>
            <person name="Kang M."/>
        </authorList>
    </citation>
    <scope>NUCLEOTIDE SEQUENCE</scope>
    <source>
        <strain evidence="3">AW1</strain>
    </source>
</reference>
<feature type="domain" description="FHA" evidence="2">
    <location>
        <begin position="34"/>
        <end position="84"/>
    </location>
</feature>
<dbReference type="EMBL" id="JAEQNA010000001">
    <property type="protein sequence ID" value="MBL0419624.1"/>
    <property type="molecule type" value="Genomic_DNA"/>
</dbReference>
<dbReference type="CDD" id="cd00060">
    <property type="entry name" value="FHA"/>
    <property type="match status" value="1"/>
</dbReference>